<evidence type="ECO:0000313" key="3">
    <source>
        <dbReference type="Proteomes" id="UP001620645"/>
    </source>
</evidence>
<reference evidence="2 3" key="1">
    <citation type="submission" date="2024-10" db="EMBL/GenBank/DDBJ databases">
        <authorList>
            <person name="Kim D."/>
        </authorList>
    </citation>
    <scope>NUCLEOTIDE SEQUENCE [LARGE SCALE GENOMIC DNA]</scope>
    <source>
        <strain evidence="2">Taebaek</strain>
    </source>
</reference>
<organism evidence="2 3">
    <name type="scientific">Heterodera schachtii</name>
    <name type="common">Sugarbeet cyst nematode worm</name>
    <name type="synonym">Tylenchus schachtii</name>
    <dbReference type="NCBI Taxonomy" id="97005"/>
    <lineage>
        <taxon>Eukaryota</taxon>
        <taxon>Metazoa</taxon>
        <taxon>Ecdysozoa</taxon>
        <taxon>Nematoda</taxon>
        <taxon>Chromadorea</taxon>
        <taxon>Rhabditida</taxon>
        <taxon>Tylenchina</taxon>
        <taxon>Tylenchomorpha</taxon>
        <taxon>Tylenchoidea</taxon>
        <taxon>Heteroderidae</taxon>
        <taxon>Heteroderinae</taxon>
        <taxon>Heterodera</taxon>
    </lineage>
</organism>
<dbReference type="AlphaFoldDB" id="A0ABD2JAL7"/>
<sequence>MTEVLCNRAHVLDEENGQQPEEGKQSTDSWSTMNTFFMYFEMNLSPSLRREREKIGKSASDTQITVLVLNNAFEGIDGETLLEFDIKGTFAPGSAVQHDQKQKWYTGAKDWQNSLYREYDFIGISREGIENQLIFKINLYKIQSAYSTLCLLK</sequence>
<protein>
    <submittedName>
        <fullName evidence="2">Uncharacterized protein</fullName>
    </submittedName>
</protein>
<proteinExistence type="predicted"/>
<comment type="caution">
    <text evidence="2">The sequence shown here is derived from an EMBL/GenBank/DDBJ whole genome shotgun (WGS) entry which is preliminary data.</text>
</comment>
<name>A0ABD2JAL7_HETSC</name>
<feature type="region of interest" description="Disordered" evidence="1">
    <location>
        <begin position="10"/>
        <end position="29"/>
    </location>
</feature>
<evidence type="ECO:0000313" key="2">
    <source>
        <dbReference type="EMBL" id="KAL3087655.1"/>
    </source>
</evidence>
<accession>A0ABD2JAL7</accession>
<dbReference type="Proteomes" id="UP001620645">
    <property type="component" value="Unassembled WGS sequence"/>
</dbReference>
<dbReference type="EMBL" id="JBICCN010000176">
    <property type="protein sequence ID" value="KAL3087655.1"/>
    <property type="molecule type" value="Genomic_DNA"/>
</dbReference>
<evidence type="ECO:0000256" key="1">
    <source>
        <dbReference type="SAM" id="MobiDB-lite"/>
    </source>
</evidence>
<gene>
    <name evidence="2" type="ORF">niasHS_009863</name>
</gene>
<keyword evidence="3" id="KW-1185">Reference proteome</keyword>